<sequence length="262" mass="28031">MDVPCLTVAPSAPHSHTVVFVHGRGDNVNSFVAALARARDSQGRTLADAFPSFRWVFPQAPTRVCAANPSNARPQCFDVWDTRDFASREELQADGLRESVPAIQRILADEVKLLGGQWDRVVLAGISMGGATSVHTLFNLQVPSADGRLGAFLGFSCRPHAGADAASPRPRNATLEASDTASHVLSRVLCNTPMLLEHCANDPVVPVANGCILRDTLQGFGAQVLWKEYPSGGYWFNSPSGMDDVVDFLNKHVPGLGTNAGV</sequence>
<dbReference type="Pfam" id="PF02230">
    <property type="entry name" value="Abhydrolase_2"/>
    <property type="match status" value="1"/>
</dbReference>
<organism evidence="3 4">
    <name type="scientific">Sporothrix curviconia</name>
    <dbReference type="NCBI Taxonomy" id="1260050"/>
    <lineage>
        <taxon>Eukaryota</taxon>
        <taxon>Fungi</taxon>
        <taxon>Dikarya</taxon>
        <taxon>Ascomycota</taxon>
        <taxon>Pezizomycotina</taxon>
        <taxon>Sordariomycetes</taxon>
        <taxon>Sordariomycetidae</taxon>
        <taxon>Ophiostomatales</taxon>
        <taxon>Ophiostomataceae</taxon>
        <taxon>Sporothrix</taxon>
    </lineage>
</organism>
<dbReference type="PANTHER" id="PTHR10655">
    <property type="entry name" value="LYSOPHOSPHOLIPASE-RELATED"/>
    <property type="match status" value="1"/>
</dbReference>
<gene>
    <name evidence="3" type="ORF">SCUCBS95973_000392</name>
</gene>
<dbReference type="InterPro" id="IPR003140">
    <property type="entry name" value="PLipase/COase/thioEstase"/>
</dbReference>
<evidence type="ECO:0000313" key="4">
    <source>
        <dbReference type="Proteomes" id="UP001642405"/>
    </source>
</evidence>
<accession>A0ABP0APW8</accession>
<evidence type="ECO:0000313" key="3">
    <source>
        <dbReference type="EMBL" id="CAK7209299.1"/>
    </source>
</evidence>
<comment type="caution">
    <text evidence="3">The sequence shown here is derived from an EMBL/GenBank/DDBJ whole genome shotgun (WGS) entry which is preliminary data.</text>
</comment>
<dbReference type="Proteomes" id="UP001642405">
    <property type="component" value="Unassembled WGS sequence"/>
</dbReference>
<name>A0ABP0APW8_9PEZI</name>
<dbReference type="InterPro" id="IPR029058">
    <property type="entry name" value="AB_hydrolase_fold"/>
</dbReference>
<dbReference type="EMBL" id="CAWUHB010000002">
    <property type="protein sequence ID" value="CAK7209299.1"/>
    <property type="molecule type" value="Genomic_DNA"/>
</dbReference>
<dbReference type="InterPro" id="IPR050565">
    <property type="entry name" value="LYPA1-2/EST-like"/>
</dbReference>
<dbReference type="SUPFAM" id="SSF53474">
    <property type="entry name" value="alpha/beta-Hydrolases"/>
    <property type="match status" value="1"/>
</dbReference>
<evidence type="ECO:0000259" key="2">
    <source>
        <dbReference type="Pfam" id="PF02230"/>
    </source>
</evidence>
<comment type="similarity">
    <text evidence="1">Belongs to the AB hydrolase superfamily. AB hydrolase 2 family.</text>
</comment>
<dbReference type="PANTHER" id="PTHR10655:SF63">
    <property type="entry name" value="PHOSPHOLIPASE_CARBOXYLESTERASE_THIOESTERASE DOMAIN-CONTAINING PROTEIN"/>
    <property type="match status" value="1"/>
</dbReference>
<dbReference type="Gene3D" id="3.40.50.1820">
    <property type="entry name" value="alpha/beta hydrolase"/>
    <property type="match status" value="1"/>
</dbReference>
<keyword evidence="4" id="KW-1185">Reference proteome</keyword>
<feature type="domain" description="Phospholipase/carboxylesterase/thioesterase" evidence="2">
    <location>
        <begin position="8"/>
        <end position="252"/>
    </location>
</feature>
<reference evidence="3 4" key="1">
    <citation type="submission" date="2024-01" db="EMBL/GenBank/DDBJ databases">
        <authorList>
            <person name="Allen C."/>
            <person name="Tagirdzhanova G."/>
        </authorList>
    </citation>
    <scope>NUCLEOTIDE SEQUENCE [LARGE SCALE GENOMIC DNA]</scope>
</reference>
<protein>
    <recommendedName>
        <fullName evidence="2">Phospholipase/carboxylesterase/thioesterase domain-containing protein</fullName>
    </recommendedName>
</protein>
<proteinExistence type="inferred from homology"/>
<evidence type="ECO:0000256" key="1">
    <source>
        <dbReference type="ARBA" id="ARBA00006499"/>
    </source>
</evidence>